<accession>A0A9W9LI24</accession>
<evidence type="ECO:0000313" key="3">
    <source>
        <dbReference type="EMBL" id="KAJ5157019.1"/>
    </source>
</evidence>
<dbReference type="RefSeq" id="XP_056540008.1">
    <property type="nucleotide sequence ID" value="XM_056690243.1"/>
</dbReference>
<organism evidence="3 4">
    <name type="scientific">Penicillium canariense</name>
    <dbReference type="NCBI Taxonomy" id="189055"/>
    <lineage>
        <taxon>Eukaryota</taxon>
        <taxon>Fungi</taxon>
        <taxon>Dikarya</taxon>
        <taxon>Ascomycota</taxon>
        <taxon>Pezizomycotina</taxon>
        <taxon>Eurotiomycetes</taxon>
        <taxon>Eurotiomycetidae</taxon>
        <taxon>Eurotiales</taxon>
        <taxon>Aspergillaceae</taxon>
        <taxon>Penicillium</taxon>
    </lineage>
</organism>
<dbReference type="Proteomes" id="UP001149163">
    <property type="component" value="Unassembled WGS sequence"/>
</dbReference>
<evidence type="ECO:0000313" key="4">
    <source>
        <dbReference type="Proteomes" id="UP001149163"/>
    </source>
</evidence>
<feature type="region of interest" description="Disordered" evidence="2">
    <location>
        <begin position="1"/>
        <end position="31"/>
    </location>
</feature>
<evidence type="ECO:0008006" key="5">
    <source>
        <dbReference type="Google" id="ProtNLM"/>
    </source>
</evidence>
<keyword evidence="4" id="KW-1185">Reference proteome</keyword>
<dbReference type="OrthoDB" id="60822at2759"/>
<dbReference type="Gene3D" id="3.40.30.10">
    <property type="entry name" value="Glutaredoxin"/>
    <property type="match status" value="1"/>
</dbReference>
<dbReference type="EMBL" id="JAPQKN010000006">
    <property type="protein sequence ID" value="KAJ5157019.1"/>
    <property type="molecule type" value="Genomic_DNA"/>
</dbReference>
<protein>
    <recommendedName>
        <fullName evidence="5">Selenoprotein</fullName>
    </recommendedName>
</protein>
<dbReference type="Pfam" id="PF10262">
    <property type="entry name" value="Rdx"/>
    <property type="match status" value="1"/>
</dbReference>
<keyword evidence="1" id="KW-0676">Redox-active center</keyword>
<comment type="caution">
    <text evidence="3">The sequence shown here is derived from an EMBL/GenBank/DDBJ whole genome shotgun (WGS) entry which is preliminary data.</text>
</comment>
<dbReference type="InterPro" id="IPR036249">
    <property type="entry name" value="Thioredoxin-like_sf"/>
</dbReference>
<reference evidence="3" key="2">
    <citation type="journal article" date="2023" name="IMA Fungus">
        <title>Comparative genomic study of the Penicillium genus elucidates a diverse pangenome and 15 lateral gene transfer events.</title>
        <authorList>
            <person name="Petersen C."/>
            <person name="Sorensen T."/>
            <person name="Nielsen M.R."/>
            <person name="Sondergaard T.E."/>
            <person name="Sorensen J.L."/>
            <person name="Fitzpatrick D.A."/>
            <person name="Frisvad J.C."/>
            <person name="Nielsen K.L."/>
        </authorList>
    </citation>
    <scope>NUCLEOTIDE SEQUENCE</scope>
    <source>
        <strain evidence="3">IBT 26290</strain>
    </source>
</reference>
<dbReference type="NCBIfam" id="TIGR02174">
    <property type="entry name" value="CXXU_selWTH"/>
    <property type="match status" value="1"/>
</dbReference>
<evidence type="ECO:0000256" key="2">
    <source>
        <dbReference type="SAM" id="MobiDB-lite"/>
    </source>
</evidence>
<evidence type="ECO:0000256" key="1">
    <source>
        <dbReference type="ARBA" id="ARBA00023284"/>
    </source>
</evidence>
<reference evidence="3" key="1">
    <citation type="submission" date="2022-11" db="EMBL/GenBank/DDBJ databases">
        <authorList>
            <person name="Petersen C."/>
        </authorList>
    </citation>
    <scope>NUCLEOTIDE SEQUENCE</scope>
    <source>
        <strain evidence="3">IBT 26290</strain>
    </source>
</reference>
<feature type="compositionally biased region" description="Low complexity" evidence="2">
    <location>
        <begin position="13"/>
        <end position="31"/>
    </location>
</feature>
<feature type="region of interest" description="Disordered" evidence="2">
    <location>
        <begin position="168"/>
        <end position="194"/>
    </location>
</feature>
<dbReference type="InterPro" id="IPR011893">
    <property type="entry name" value="Selenoprotein_Rdx-typ"/>
</dbReference>
<feature type="compositionally biased region" description="Polar residues" evidence="2">
    <location>
        <begin position="1"/>
        <end position="12"/>
    </location>
</feature>
<dbReference type="SUPFAM" id="SSF52833">
    <property type="entry name" value="Thioredoxin-like"/>
    <property type="match status" value="1"/>
</dbReference>
<name>A0A9W9LI24_9EURO</name>
<dbReference type="AlphaFoldDB" id="A0A9W9LI24"/>
<proteinExistence type="predicted"/>
<dbReference type="GeneID" id="81429419"/>
<dbReference type="PANTHER" id="PTHR36417:SF2">
    <property type="entry name" value="SELENOPROTEIN DOMAIN PROTEIN (AFU_ORTHOLOGUE AFUA_1G05220)"/>
    <property type="match status" value="1"/>
</dbReference>
<sequence length="194" mass="21801">MTEPTSPIENSLASETASSAPTTQPSTAESSAFERVHLPRIAIKFCTQCRWMLRAAYFAQELLSTFSTDLGEVALVPMTGGVFTVTIWHAAETSASGEVTTQESLLWDRKRDGGFPGMYRMFEVFWIIFRSLGSYTMTDNYMNVEVKALKSLVRNIIAPNRDLGHTDRALKKEEEKRIEKEAQGKQQKDCEDCS</sequence>
<gene>
    <name evidence="3" type="ORF">N7482_008119</name>
</gene>
<dbReference type="PANTHER" id="PTHR36417">
    <property type="entry name" value="SELENOPROTEIN DOMAIN PROTEIN (AFU_ORTHOLOGUE AFUA_1G05220)"/>
    <property type="match status" value="1"/>
</dbReference>